<keyword evidence="3" id="KW-1185">Reference proteome</keyword>
<dbReference type="Proteomes" id="UP000011758">
    <property type="component" value="Unassembled WGS sequence"/>
</dbReference>
<dbReference type="InterPro" id="IPR050101">
    <property type="entry name" value="CinA"/>
</dbReference>
<accession>M2Q4A0</accession>
<protein>
    <submittedName>
        <fullName evidence="2">Molybdenum cofactor synthesis domain-containing protein</fullName>
    </submittedName>
</protein>
<dbReference type="STRING" id="999415.HMPREF9943_00629"/>
<feature type="domain" description="MoaB/Mog" evidence="1">
    <location>
        <begin position="4"/>
        <end position="174"/>
    </location>
</feature>
<dbReference type="Gene3D" id="3.40.980.10">
    <property type="entry name" value="MoaB/Mog-like domain"/>
    <property type="match status" value="1"/>
</dbReference>
<name>M2Q4A0_9FIRM</name>
<organism evidence="2 3">
    <name type="scientific">Eggerthia catenaformis OT 569 = DSM 20559</name>
    <dbReference type="NCBI Taxonomy" id="999415"/>
    <lineage>
        <taxon>Bacteria</taxon>
        <taxon>Bacillati</taxon>
        <taxon>Bacillota</taxon>
        <taxon>Erysipelotrichia</taxon>
        <taxon>Erysipelotrichales</taxon>
        <taxon>Coprobacillaceae</taxon>
        <taxon>Eggerthia</taxon>
    </lineage>
</organism>
<dbReference type="InterPro" id="IPR041424">
    <property type="entry name" value="CinA_KH"/>
</dbReference>
<dbReference type="EMBL" id="AGEJ01000011">
    <property type="protein sequence ID" value="EMD17066.1"/>
    <property type="molecule type" value="Genomic_DNA"/>
</dbReference>
<dbReference type="SUPFAM" id="SSF53218">
    <property type="entry name" value="Molybdenum cofactor biosynthesis proteins"/>
    <property type="match status" value="1"/>
</dbReference>
<dbReference type="InterPro" id="IPR036425">
    <property type="entry name" value="MoaB/Mog-like_dom_sf"/>
</dbReference>
<reference evidence="2 3" key="1">
    <citation type="submission" date="2013-02" db="EMBL/GenBank/DDBJ databases">
        <title>The Genome Sequence of Lactobacillus catenaformis F0143.</title>
        <authorList>
            <consortium name="The Broad Institute Genome Sequencing Platform"/>
            <person name="Earl A."/>
            <person name="Ward D."/>
            <person name="Feldgarden M."/>
            <person name="Gevers D."/>
            <person name="Izard J."/>
            <person name="Blanton J.M."/>
            <person name="Mathney J."/>
            <person name="Dewhirst F.E."/>
            <person name="Young S.K."/>
            <person name="Zeng Q."/>
            <person name="Gargeya S."/>
            <person name="Fitzgerald M."/>
            <person name="Haas B."/>
            <person name="Abouelleil A."/>
            <person name="Alvarado L."/>
            <person name="Arachchi H.M."/>
            <person name="Berlin A."/>
            <person name="Chapman S.B."/>
            <person name="Gearin G."/>
            <person name="Goldberg J."/>
            <person name="Griggs A."/>
            <person name="Gujja S."/>
            <person name="Hansen M."/>
            <person name="Heiman D."/>
            <person name="Howarth C."/>
            <person name="Larimer J."/>
            <person name="Lui A."/>
            <person name="MacDonald P.J.P."/>
            <person name="McCowen C."/>
            <person name="Montmayeur A."/>
            <person name="Murphy C."/>
            <person name="Neiman D."/>
            <person name="Pearson M."/>
            <person name="Priest M."/>
            <person name="Roberts A."/>
            <person name="Saif S."/>
            <person name="Shea T."/>
            <person name="Sisk P."/>
            <person name="Stolte C."/>
            <person name="Sykes S."/>
            <person name="Wortman J."/>
            <person name="Nusbaum C."/>
            <person name="Birren B."/>
        </authorList>
    </citation>
    <scope>NUCLEOTIDE SEQUENCE [LARGE SCALE GENOMIC DNA]</scope>
    <source>
        <strain evidence="2 3">OT 569</strain>
    </source>
</reference>
<gene>
    <name evidence="2" type="ORF">HMPREF9943_00629</name>
</gene>
<dbReference type="OrthoDB" id="9801454at2"/>
<dbReference type="eggNOG" id="COG1058">
    <property type="taxonomic scope" value="Bacteria"/>
</dbReference>
<dbReference type="SMART" id="SM00852">
    <property type="entry name" value="MoCF_biosynth"/>
    <property type="match status" value="1"/>
</dbReference>
<dbReference type="RefSeq" id="WP_004801951.1">
    <property type="nucleotide sequence ID" value="NZ_KB446647.1"/>
</dbReference>
<dbReference type="Pfam" id="PF18146">
    <property type="entry name" value="CinA_KH"/>
    <property type="match status" value="1"/>
</dbReference>
<dbReference type="InterPro" id="IPR001453">
    <property type="entry name" value="MoaB/Mog_dom"/>
</dbReference>
<dbReference type="BioCyc" id="ECAT999415-HMP:GTTI-650-MONOMER"/>
<dbReference type="Pfam" id="PF00994">
    <property type="entry name" value="MoCF_biosynth"/>
    <property type="match status" value="1"/>
</dbReference>
<sequence length="345" mass="39287">MTVEIMNVGTELLLGEIVNTNAVYLLKLCKELGLDVFYTTVVGDNPLRIKNSLTLAFERGADCVITTGGLGPTQDDLTKELSAGYLGLEMDYIKEEATKIREKVMFVSQRNVLTDNNFKQAYFPKDAYILENPLGTANGCVMSKDNKMIINLPGPPKELKYVADHALKDFLKKYCQYRLYTYDFLEMGLGESIVDDKLSDLQNSQKDVTLAMYAGEGQVRIRIAVKAKSRIEADHKMAYYKKEISCRLKGYLLDSCSIQQALFEIMPKIYISGEIVPNLFKPYLDKKAHLFVESKVEHQRLGDCISFMINREKEFTVHTLGDYKLSMISVTNRLMLELYKYLKNS</sequence>
<proteinExistence type="predicted"/>
<dbReference type="Gene3D" id="3.30.70.2860">
    <property type="match status" value="1"/>
</dbReference>
<evidence type="ECO:0000313" key="2">
    <source>
        <dbReference type="EMBL" id="EMD17066.1"/>
    </source>
</evidence>
<dbReference type="AlphaFoldDB" id="M2Q4A0"/>
<evidence type="ECO:0000313" key="3">
    <source>
        <dbReference type="Proteomes" id="UP000011758"/>
    </source>
</evidence>
<comment type="caution">
    <text evidence="2">The sequence shown here is derived from an EMBL/GenBank/DDBJ whole genome shotgun (WGS) entry which is preliminary data.</text>
</comment>
<dbReference type="PANTHER" id="PTHR13939:SF0">
    <property type="entry name" value="NMN AMIDOHYDROLASE-LIKE PROTEIN YFAY"/>
    <property type="match status" value="1"/>
</dbReference>
<dbReference type="PATRIC" id="fig|999415.3.peg.627"/>
<dbReference type="PANTHER" id="PTHR13939">
    <property type="entry name" value="NICOTINAMIDE-NUCLEOTIDE AMIDOHYDROLASE PNCC"/>
    <property type="match status" value="1"/>
</dbReference>
<dbReference type="CDD" id="cd00885">
    <property type="entry name" value="cinA"/>
    <property type="match status" value="1"/>
</dbReference>
<dbReference type="NCBIfam" id="TIGR00177">
    <property type="entry name" value="molyb_syn"/>
    <property type="match status" value="1"/>
</dbReference>
<evidence type="ECO:0000259" key="1">
    <source>
        <dbReference type="SMART" id="SM00852"/>
    </source>
</evidence>